<feature type="domain" description="3-hydroxyacyl-CoA dehydrogenase C-terminal" evidence="15">
    <location>
        <begin position="473"/>
        <end position="566"/>
    </location>
</feature>
<evidence type="ECO:0000256" key="4">
    <source>
        <dbReference type="ARBA" id="ARBA00022832"/>
    </source>
</evidence>
<dbReference type="PROSITE" id="PS00166">
    <property type="entry name" value="ENOYL_COA_HYDRATASE"/>
    <property type="match status" value="1"/>
</dbReference>
<dbReference type="Gene3D" id="3.40.50.720">
    <property type="entry name" value="NAD(P)-binding Rossmann-like Domain"/>
    <property type="match status" value="1"/>
</dbReference>
<gene>
    <name evidence="17" type="ORF">B9Z44_01310</name>
</gene>
<evidence type="ECO:0000256" key="2">
    <source>
        <dbReference type="ARBA" id="ARBA00005005"/>
    </source>
</evidence>
<dbReference type="Pfam" id="PF02737">
    <property type="entry name" value="3HCDH_N"/>
    <property type="match status" value="1"/>
</dbReference>
<keyword evidence="8" id="KW-0443">Lipid metabolism</keyword>
<comment type="subcellular location">
    <subcellularLocation>
        <location evidence="1">Peroxisome</location>
    </subcellularLocation>
</comment>
<protein>
    <submittedName>
        <fullName evidence="17">3-hydroxyacyl-CoA dehydrogenase</fullName>
    </submittedName>
</protein>
<keyword evidence="7" id="KW-0520">NAD</keyword>
<evidence type="ECO:0000259" key="15">
    <source>
        <dbReference type="Pfam" id="PF00725"/>
    </source>
</evidence>
<dbReference type="Pfam" id="PF00378">
    <property type="entry name" value="ECH_1"/>
    <property type="match status" value="1"/>
</dbReference>
<dbReference type="InterPro" id="IPR008927">
    <property type="entry name" value="6-PGluconate_DH-like_C_sf"/>
</dbReference>
<dbReference type="PANTHER" id="PTHR23309:SF51">
    <property type="entry name" value="3-HYDROXYACYL-COA DEHYDROGENASE-RELATED"/>
    <property type="match status" value="1"/>
</dbReference>
<dbReference type="GO" id="GO:0003857">
    <property type="term" value="F:(3S)-3-hydroxyacyl-CoA dehydrogenase (NAD+) activity"/>
    <property type="evidence" value="ECO:0007669"/>
    <property type="project" value="UniProtKB-EC"/>
</dbReference>
<name>A0A315ETM7_9BURK</name>
<comment type="caution">
    <text evidence="17">The sequence shown here is derived from an EMBL/GenBank/DDBJ whole genome shotgun (WGS) entry which is preliminary data.</text>
</comment>
<keyword evidence="4" id="KW-0276">Fatty acid metabolism</keyword>
<accession>A0A315ETM7</accession>
<reference evidence="17 18" key="1">
    <citation type="submission" date="2017-04" db="EMBL/GenBank/DDBJ databases">
        <title>Unexpected and diverse lifestyles within the genus Limnohabitans.</title>
        <authorList>
            <person name="Kasalicky V."/>
            <person name="Mehrshad M."/>
            <person name="Andrei S.-A."/>
            <person name="Salcher M."/>
            <person name="Kratochvilova H."/>
            <person name="Simek K."/>
            <person name="Ghai R."/>
        </authorList>
    </citation>
    <scope>NUCLEOTIDE SEQUENCE [LARGE SCALE GENOMIC DNA]</scope>
    <source>
        <strain evidence="17 18">MWH-C5</strain>
    </source>
</reference>
<evidence type="ECO:0000256" key="8">
    <source>
        <dbReference type="ARBA" id="ARBA00023098"/>
    </source>
</evidence>
<comment type="similarity">
    <text evidence="14">Belongs to the enoyl-CoA hydratase/isomerase family.</text>
</comment>
<keyword evidence="5" id="KW-0442">Lipid degradation</keyword>
<dbReference type="FunFam" id="1.10.1040.50:FF:000006">
    <property type="entry name" value="Peroxisomal bifunctional enzyme"/>
    <property type="match status" value="1"/>
</dbReference>
<dbReference type="RefSeq" id="WP_199220191.1">
    <property type="nucleotide sequence ID" value="NZ_NESP01000001.1"/>
</dbReference>
<dbReference type="SUPFAM" id="SSF51735">
    <property type="entry name" value="NAD(P)-binding Rossmann-fold domains"/>
    <property type="match status" value="1"/>
</dbReference>
<feature type="domain" description="3-hydroxyacyl-CoA dehydrogenase NAD binding" evidence="16">
    <location>
        <begin position="292"/>
        <end position="468"/>
    </location>
</feature>
<dbReference type="GO" id="GO:0006635">
    <property type="term" value="P:fatty acid beta-oxidation"/>
    <property type="evidence" value="ECO:0007669"/>
    <property type="project" value="UniProtKB-UniPathway"/>
</dbReference>
<organism evidence="17 18">
    <name type="scientific">Limnohabitans curvus</name>
    <dbReference type="NCBI Taxonomy" id="323423"/>
    <lineage>
        <taxon>Bacteria</taxon>
        <taxon>Pseudomonadati</taxon>
        <taxon>Pseudomonadota</taxon>
        <taxon>Betaproteobacteria</taxon>
        <taxon>Burkholderiales</taxon>
        <taxon>Comamonadaceae</taxon>
        <taxon>Limnohabitans</taxon>
    </lineage>
</organism>
<dbReference type="EMBL" id="NESP01000001">
    <property type="protein sequence ID" value="PUE60651.1"/>
    <property type="molecule type" value="Genomic_DNA"/>
</dbReference>
<evidence type="ECO:0000256" key="1">
    <source>
        <dbReference type="ARBA" id="ARBA00004275"/>
    </source>
</evidence>
<dbReference type="Gene3D" id="1.10.1040.50">
    <property type="match status" value="1"/>
</dbReference>
<dbReference type="CDD" id="cd06558">
    <property type="entry name" value="crotonase-like"/>
    <property type="match status" value="1"/>
</dbReference>
<dbReference type="InterPro" id="IPR001753">
    <property type="entry name" value="Enoyl-CoA_hydra/iso"/>
</dbReference>
<dbReference type="InterPro" id="IPR006176">
    <property type="entry name" value="3-OHacyl-CoA_DH_NAD-bd"/>
</dbReference>
<dbReference type="Pfam" id="PF00725">
    <property type="entry name" value="3HCDH"/>
    <property type="match status" value="1"/>
</dbReference>
<keyword evidence="9" id="KW-0576">Peroxisome</keyword>
<dbReference type="GO" id="GO:0070403">
    <property type="term" value="F:NAD+ binding"/>
    <property type="evidence" value="ECO:0007669"/>
    <property type="project" value="InterPro"/>
</dbReference>
<comment type="similarity">
    <text evidence="3">In the N-terminal section; belongs to the enoyl-CoA hydratase/isomerase family.</text>
</comment>
<sequence>MDAAACVHMEARGDVCVITIDNPPINATSLAVRQGLMAAIFDFKTNSDFQAAVIVGAGSTFVAGADIREFGKPMQEPILPEVIRAIEDCGKPVVAALHGAALGGGFELALACDARVADAKTVVGLPEVSLGIIPGAGGTQMLPRRVGVSRAIRMICGAQRISAKEAKSLNLLDEVVASDVLDAAVALARRMQGKKCRIRDEAVPAEGPALIQQAAEDAMRAGKRRPAVEAAMEAIKSAAVLSIDDGLADERAVFLQLRLSREAYALRHVFFAERDSAKLPSELSATPIPVETVCVIGAGTMGTGIAISVLDAGMQVILLEQDAAALQRGQDRVIAHYRDRVAAQKMKADVAQAREACLHSTLDWADMAKADLVIEAVFEDLAVKQEVFKKIDQFARAGAVLATNTSYLDVDAIAQATSRPQDVLGLHFFSPANVMKLLEVVRGKDSRPDVLATGMALGKRLRKLPVLAGNHFGFIGNRIYNAYRNQCEFMLEDGAWPEDVDASLKQFGMAMGPFAVADLSGLDIAWRMRQAQAASRAPGVRYVDILDRLCEAGHLGRKTGAGYYTYVDGKQQPTTDEAVRHIIEDASQRRGIQRQPLNSATIQRRALLTIVNEAARLMGEGVASRATDIDVVLVHGYGFPRWEGGPVFWARQQNREALTQEIKDLASQCGDGFVLADLSVLFEDQ</sequence>
<evidence type="ECO:0000256" key="14">
    <source>
        <dbReference type="RuleBase" id="RU003707"/>
    </source>
</evidence>
<evidence type="ECO:0000256" key="9">
    <source>
        <dbReference type="ARBA" id="ARBA00023140"/>
    </source>
</evidence>
<dbReference type="GO" id="GO:0016853">
    <property type="term" value="F:isomerase activity"/>
    <property type="evidence" value="ECO:0007669"/>
    <property type="project" value="UniProtKB-KW"/>
</dbReference>
<evidence type="ECO:0000256" key="13">
    <source>
        <dbReference type="ARBA" id="ARBA00049556"/>
    </source>
</evidence>
<keyword evidence="10" id="KW-0413">Isomerase</keyword>
<evidence type="ECO:0000313" key="17">
    <source>
        <dbReference type="EMBL" id="PUE60651.1"/>
    </source>
</evidence>
<evidence type="ECO:0000256" key="5">
    <source>
        <dbReference type="ARBA" id="ARBA00022963"/>
    </source>
</evidence>
<evidence type="ECO:0000256" key="3">
    <source>
        <dbReference type="ARBA" id="ARBA00008750"/>
    </source>
</evidence>
<dbReference type="InterPro" id="IPR006108">
    <property type="entry name" value="3HC_DH_C"/>
</dbReference>
<dbReference type="InterPro" id="IPR036291">
    <property type="entry name" value="NAD(P)-bd_dom_sf"/>
</dbReference>
<comment type="pathway">
    <text evidence="2">Lipid metabolism; fatty acid beta-oxidation.</text>
</comment>
<evidence type="ECO:0000256" key="12">
    <source>
        <dbReference type="ARBA" id="ARBA00023268"/>
    </source>
</evidence>
<evidence type="ECO:0000313" key="18">
    <source>
        <dbReference type="Proteomes" id="UP000251341"/>
    </source>
</evidence>
<keyword evidence="6" id="KW-0560">Oxidoreductase</keyword>
<evidence type="ECO:0000256" key="7">
    <source>
        <dbReference type="ARBA" id="ARBA00023027"/>
    </source>
</evidence>
<dbReference type="AlphaFoldDB" id="A0A315ETM7"/>
<dbReference type="Gene3D" id="3.90.226.10">
    <property type="entry name" value="2-enoyl-CoA Hydratase, Chain A, domain 1"/>
    <property type="match status" value="1"/>
</dbReference>
<dbReference type="SUPFAM" id="SSF52096">
    <property type="entry name" value="ClpP/crotonase"/>
    <property type="match status" value="1"/>
</dbReference>
<evidence type="ECO:0000256" key="10">
    <source>
        <dbReference type="ARBA" id="ARBA00023235"/>
    </source>
</evidence>
<keyword evidence="11" id="KW-0456">Lyase</keyword>
<comment type="catalytic activity">
    <reaction evidence="13">
        <text>a (3S)-3-hydroxyacyl-CoA + NAD(+) = a 3-oxoacyl-CoA + NADH + H(+)</text>
        <dbReference type="Rhea" id="RHEA:22432"/>
        <dbReference type="ChEBI" id="CHEBI:15378"/>
        <dbReference type="ChEBI" id="CHEBI:57318"/>
        <dbReference type="ChEBI" id="CHEBI:57540"/>
        <dbReference type="ChEBI" id="CHEBI:57945"/>
        <dbReference type="ChEBI" id="CHEBI:90726"/>
        <dbReference type="EC" id="1.1.1.35"/>
    </reaction>
</comment>
<proteinExistence type="inferred from homology"/>
<dbReference type="InterPro" id="IPR029045">
    <property type="entry name" value="ClpP/crotonase-like_dom_sf"/>
</dbReference>
<dbReference type="SUPFAM" id="SSF48179">
    <property type="entry name" value="6-phosphogluconate dehydrogenase C-terminal domain-like"/>
    <property type="match status" value="2"/>
</dbReference>
<evidence type="ECO:0000259" key="16">
    <source>
        <dbReference type="Pfam" id="PF02737"/>
    </source>
</evidence>
<dbReference type="UniPathway" id="UPA00659"/>
<dbReference type="FunFam" id="3.40.50.720:FF:000009">
    <property type="entry name" value="Fatty oxidation complex, alpha subunit"/>
    <property type="match status" value="1"/>
</dbReference>
<dbReference type="PANTHER" id="PTHR23309">
    <property type="entry name" value="3-HYDROXYACYL-COA DEHYROGENASE"/>
    <property type="match status" value="1"/>
</dbReference>
<dbReference type="GO" id="GO:0004300">
    <property type="term" value="F:enoyl-CoA hydratase activity"/>
    <property type="evidence" value="ECO:0007669"/>
    <property type="project" value="UniProtKB-ARBA"/>
</dbReference>
<keyword evidence="18" id="KW-1185">Reference proteome</keyword>
<evidence type="ECO:0000256" key="11">
    <source>
        <dbReference type="ARBA" id="ARBA00023239"/>
    </source>
</evidence>
<dbReference type="InterPro" id="IPR018376">
    <property type="entry name" value="Enoyl-CoA_hyd/isom_CS"/>
</dbReference>
<dbReference type="Proteomes" id="UP000251341">
    <property type="component" value="Unassembled WGS sequence"/>
</dbReference>
<keyword evidence="12" id="KW-0511">Multifunctional enzyme</keyword>
<evidence type="ECO:0000256" key="6">
    <source>
        <dbReference type="ARBA" id="ARBA00023002"/>
    </source>
</evidence>